<accession>A0A2U8WCN0</accession>
<organism evidence="2 3">
    <name type="scientific">Methylobacterium durans</name>
    <dbReference type="NCBI Taxonomy" id="2202825"/>
    <lineage>
        <taxon>Bacteria</taxon>
        <taxon>Pseudomonadati</taxon>
        <taxon>Pseudomonadota</taxon>
        <taxon>Alphaproteobacteria</taxon>
        <taxon>Hyphomicrobiales</taxon>
        <taxon>Methylobacteriaceae</taxon>
        <taxon>Methylobacterium</taxon>
    </lineage>
</organism>
<dbReference type="OrthoDB" id="8020021at2"/>
<evidence type="ECO:0000313" key="3">
    <source>
        <dbReference type="Proteomes" id="UP000245926"/>
    </source>
</evidence>
<proteinExistence type="predicted"/>
<dbReference type="RefSeq" id="WP_109895023.1">
    <property type="nucleotide sequence ID" value="NZ_CP029550.1"/>
</dbReference>
<reference evidence="3" key="1">
    <citation type="submission" date="2018-05" db="EMBL/GenBank/DDBJ databases">
        <title>Complete Genome Sequence of Methylobacterium sp. 17SD2-17.</title>
        <authorList>
            <person name="Srinivasan S."/>
        </authorList>
    </citation>
    <scope>NUCLEOTIDE SEQUENCE [LARGE SCALE GENOMIC DNA]</scope>
    <source>
        <strain evidence="3">17SD2-17</strain>
    </source>
</reference>
<evidence type="ECO:0000313" key="2">
    <source>
        <dbReference type="EMBL" id="AWN43843.1"/>
    </source>
</evidence>
<keyword evidence="3" id="KW-1185">Reference proteome</keyword>
<dbReference type="AlphaFoldDB" id="A0A2U8WCN0"/>
<gene>
    <name evidence="2" type="ORF">DK389_29130</name>
</gene>
<keyword evidence="1" id="KW-0175">Coiled coil</keyword>
<feature type="coiled-coil region" evidence="1">
    <location>
        <begin position="107"/>
        <end position="134"/>
    </location>
</feature>
<evidence type="ECO:0000256" key="1">
    <source>
        <dbReference type="SAM" id="Coils"/>
    </source>
</evidence>
<dbReference type="EMBL" id="CP029550">
    <property type="protein sequence ID" value="AWN43843.1"/>
    <property type="molecule type" value="Genomic_DNA"/>
</dbReference>
<dbReference type="Proteomes" id="UP000245926">
    <property type="component" value="Chromosome"/>
</dbReference>
<protein>
    <submittedName>
        <fullName evidence="2">Uncharacterized protein</fullName>
    </submittedName>
</protein>
<dbReference type="KEGG" id="mets:DK389_29130"/>
<sequence>MREHRYAVGQLVKYSESGGRGRYWPDASDPAWAGSYEITNLLPAGSYEPSYEIHDAEQSYYWVVGEGQLCEDPSRVISHSTGEFFLLWAKMNVAMTRELQPTWTSFVSAMEAELSRKNHENHQLRQDLEMMRRREIEGAL</sequence>
<name>A0A2U8WCN0_9HYPH</name>